<protein>
    <submittedName>
        <fullName evidence="7">Dispanin subfamily A member 2b-like</fullName>
    </submittedName>
</protein>
<evidence type="ECO:0000313" key="7">
    <source>
        <dbReference type="Ensembl" id="ENSNBRP00000023761.1"/>
    </source>
</evidence>
<keyword evidence="5 6" id="KW-0472">Membrane</keyword>
<reference evidence="7" key="1">
    <citation type="submission" date="2025-08" db="UniProtKB">
        <authorList>
            <consortium name="Ensembl"/>
        </authorList>
    </citation>
    <scope>IDENTIFICATION</scope>
</reference>
<dbReference type="Pfam" id="PF04505">
    <property type="entry name" value="CD225"/>
    <property type="match status" value="1"/>
</dbReference>
<dbReference type="Proteomes" id="UP000261580">
    <property type="component" value="Unassembled WGS sequence"/>
</dbReference>
<dbReference type="InterPro" id="IPR007593">
    <property type="entry name" value="CD225/Dispanin_fam"/>
</dbReference>
<proteinExistence type="inferred from homology"/>
<organism evidence="7 8">
    <name type="scientific">Neolamprologus brichardi</name>
    <name type="common">Fairy cichlid</name>
    <name type="synonym">Lamprologus brichardi</name>
    <dbReference type="NCBI Taxonomy" id="32507"/>
    <lineage>
        <taxon>Eukaryota</taxon>
        <taxon>Metazoa</taxon>
        <taxon>Chordata</taxon>
        <taxon>Craniata</taxon>
        <taxon>Vertebrata</taxon>
        <taxon>Euteleostomi</taxon>
        <taxon>Actinopterygii</taxon>
        <taxon>Neopterygii</taxon>
        <taxon>Teleostei</taxon>
        <taxon>Neoteleostei</taxon>
        <taxon>Acanthomorphata</taxon>
        <taxon>Ovalentaria</taxon>
        <taxon>Cichlomorphae</taxon>
        <taxon>Cichliformes</taxon>
        <taxon>Cichlidae</taxon>
        <taxon>African cichlids</taxon>
        <taxon>Pseudocrenilabrinae</taxon>
        <taxon>Lamprologini</taxon>
        <taxon>Neolamprologus</taxon>
    </lineage>
</organism>
<dbReference type="InterPro" id="IPR051517">
    <property type="entry name" value="IFITM_antiviral_protein"/>
</dbReference>
<reference evidence="7" key="2">
    <citation type="submission" date="2025-09" db="UniProtKB">
        <authorList>
            <consortium name="Ensembl"/>
        </authorList>
    </citation>
    <scope>IDENTIFICATION</scope>
</reference>
<dbReference type="PANTHER" id="PTHR13999">
    <property type="entry name" value="INTERFERON INDUCIBLE TRANSMEMBRANE PROTEIN"/>
    <property type="match status" value="1"/>
</dbReference>
<dbReference type="PANTHER" id="PTHR13999:SF31">
    <property type="entry name" value="IFITM1-RELATED"/>
    <property type="match status" value="1"/>
</dbReference>
<sequence length="142" mass="15625">MHPQGYPTEAIPLQAGSFGGLPGQPGVVQHTAVNITTGQRVITEPPKDYIIWSLCCFFYSNPFCLGLAALINSIKARDRKMVGDMDGARSYGSTARNLNIIATIIVTTAILIFIITFSVITAKAASYYSHINSYNFNHNYRY</sequence>
<keyword evidence="3 6" id="KW-0812">Transmembrane</keyword>
<dbReference type="AlphaFoldDB" id="A0A3Q4HNL9"/>
<evidence type="ECO:0000256" key="4">
    <source>
        <dbReference type="ARBA" id="ARBA00022989"/>
    </source>
</evidence>
<keyword evidence="4 6" id="KW-1133">Transmembrane helix</keyword>
<dbReference type="OMA" id="VINICSE"/>
<evidence type="ECO:0000256" key="1">
    <source>
        <dbReference type="ARBA" id="ARBA00004370"/>
    </source>
</evidence>
<evidence type="ECO:0000256" key="3">
    <source>
        <dbReference type="ARBA" id="ARBA00022692"/>
    </source>
</evidence>
<comment type="subcellular location">
    <subcellularLocation>
        <location evidence="1">Membrane</location>
    </subcellularLocation>
</comment>
<evidence type="ECO:0000313" key="8">
    <source>
        <dbReference type="Proteomes" id="UP000261580"/>
    </source>
</evidence>
<name>A0A3Q4HNL9_NEOBR</name>
<comment type="similarity">
    <text evidence="2">Belongs to the CD225/Dispanin family.</text>
</comment>
<feature type="transmembrane region" description="Helical" evidence="6">
    <location>
        <begin position="98"/>
        <end position="120"/>
    </location>
</feature>
<dbReference type="STRING" id="32507.ENSNBRP00000023761"/>
<dbReference type="GeneTree" id="ENSGT00950000182857"/>
<keyword evidence="8" id="KW-1185">Reference proteome</keyword>
<evidence type="ECO:0000256" key="2">
    <source>
        <dbReference type="ARBA" id="ARBA00006843"/>
    </source>
</evidence>
<dbReference type="Bgee" id="ENSNBRG00000018187">
    <property type="expression patterns" value="Expressed in zone of skin and 2 other cell types or tissues"/>
</dbReference>
<evidence type="ECO:0000256" key="6">
    <source>
        <dbReference type="SAM" id="Phobius"/>
    </source>
</evidence>
<accession>A0A3Q4HNL9</accession>
<dbReference type="GO" id="GO:0005886">
    <property type="term" value="C:plasma membrane"/>
    <property type="evidence" value="ECO:0007669"/>
    <property type="project" value="TreeGrafter"/>
</dbReference>
<dbReference type="Ensembl" id="ENSNBRT00000024376.1">
    <property type="protein sequence ID" value="ENSNBRP00000023761.1"/>
    <property type="gene ID" value="ENSNBRG00000018187.1"/>
</dbReference>
<feature type="transmembrane region" description="Helical" evidence="6">
    <location>
        <begin position="49"/>
        <end position="71"/>
    </location>
</feature>
<evidence type="ECO:0000256" key="5">
    <source>
        <dbReference type="ARBA" id="ARBA00023136"/>
    </source>
</evidence>